<protein>
    <recommendedName>
        <fullName evidence="11">Phosphodiesterase</fullName>
    </recommendedName>
</protein>
<dbReference type="GeneID" id="7205094"/>
<evidence type="ECO:0000313" key="9">
    <source>
        <dbReference type="EMBL" id="EEC42746.1"/>
    </source>
</evidence>
<dbReference type="GO" id="GO:0004383">
    <property type="term" value="F:guanylate cyclase activity"/>
    <property type="evidence" value="ECO:0007669"/>
    <property type="project" value="TreeGrafter"/>
</dbReference>
<dbReference type="EMBL" id="DS999279">
    <property type="protein sequence ID" value="EEC42746.1"/>
    <property type="molecule type" value="Genomic_DNA"/>
</dbReference>
<dbReference type="SUPFAM" id="SSF109604">
    <property type="entry name" value="HD-domain/PDEase-like"/>
    <property type="match status" value="1"/>
</dbReference>
<dbReference type="InterPro" id="IPR003607">
    <property type="entry name" value="HD/PDEase_dom"/>
</dbReference>
<dbReference type="PROSITE" id="PS51845">
    <property type="entry name" value="PDEASE_I_2"/>
    <property type="match status" value="1"/>
</dbReference>
<keyword evidence="3" id="KW-0547">Nucleotide-binding</keyword>
<dbReference type="InterPro" id="IPR036971">
    <property type="entry name" value="PDEase_catalytic_dom_sf"/>
</dbReference>
<evidence type="ECO:0000313" key="10">
    <source>
        <dbReference type="Proteomes" id="UP000000759"/>
    </source>
</evidence>
<keyword evidence="4" id="KW-1133">Transmembrane helix</keyword>
<dbReference type="RefSeq" id="XP_002176269.1">
    <property type="nucleotide sequence ID" value="XM_002176233.1"/>
</dbReference>
<evidence type="ECO:0000256" key="1">
    <source>
        <dbReference type="ARBA" id="ARBA00004370"/>
    </source>
</evidence>
<dbReference type="PROSITE" id="PS50125">
    <property type="entry name" value="GUANYLATE_CYCLASE_2"/>
    <property type="match status" value="1"/>
</dbReference>
<dbReference type="SMART" id="SM00044">
    <property type="entry name" value="CYCc"/>
    <property type="match status" value="1"/>
</dbReference>
<dbReference type="InterPro" id="IPR002073">
    <property type="entry name" value="PDEase_catalytic_dom"/>
</dbReference>
<evidence type="ECO:0000256" key="2">
    <source>
        <dbReference type="ARBA" id="ARBA00022692"/>
    </source>
</evidence>
<dbReference type="GO" id="GO:0004114">
    <property type="term" value="F:3',5'-cyclic-nucleotide phosphodiesterase activity"/>
    <property type="evidence" value="ECO:0007669"/>
    <property type="project" value="InterPro"/>
</dbReference>
<evidence type="ECO:0000259" key="8">
    <source>
        <dbReference type="PROSITE" id="PS51845"/>
    </source>
</evidence>
<name>B7S3Y1_PHATC</name>
<dbReference type="PANTHER" id="PTHR11920:SF335">
    <property type="entry name" value="GUANYLATE CYCLASE"/>
    <property type="match status" value="1"/>
</dbReference>
<evidence type="ECO:0000259" key="7">
    <source>
        <dbReference type="PROSITE" id="PS50125"/>
    </source>
</evidence>
<evidence type="ECO:0000256" key="6">
    <source>
        <dbReference type="ARBA" id="ARBA00023239"/>
    </source>
</evidence>
<feature type="domain" description="Guanylate cyclase" evidence="7">
    <location>
        <begin position="206"/>
        <end position="340"/>
    </location>
</feature>
<sequence>MNVAGVKGNNGNHADLEEVREITDLLAFCGCRKGSQDHQTYHDLFVTSVGNETVGERPHSFMYTPVYRELGNYSSPMVGLILSTFAFDRYMADLLPDKVSGIYAVLVNSCGDSHTYELTGSRAIYLGSGELYEQAYANLEVTVPFSAYKRPRLQAASKDTACFSFVYIRGARLSKVIEPINQQSLQQLSLLLFKTKPIAELFPETTIMFADIAGFTAWSSSREPAQVCMLLETLYHAFDDVAKKRRVFKVETVGDCYVAVSGLPDPRKDHAVVMARFAKDCMHRMHFLTKRLEVSLGPDTAELSLRIGLHSGPVTAGVLRGERSRFQLFGDTMNTASRLESTGLRDRIQISQDTANILIRAGKAEWFKPRDDVVVAKGKGEIKTYWLSVGEKGNGTSATESTHNSEDGGFNSLAQTLGGSDIDGAGSGHQIYRLASEKATRLIDWNVDILARLLKQKMASRKMSVFRSGAVHSSVHEANIVGTVLDEVKETINLPAFDIRSVKHQQDPDAIELAPAATYQLREYVSNVAAMYKDNSFHNFEHASHVTMSVVKLLSRIVAPADVVVQNEGQKKAIFASKLHDHTYGITSDPLTQFACVFSALIHDIDHSGVPNTQLIKEGSKIATFYKNKSVAEQNSVDLAWDLLMDSTFEDLRNLIFSTQDEKDRFRQLVVNSVMATDIMDKDLKQLRNARWEQAFSRDHLEENSRENTNRKATIVIEHLIQTSDVAHTMQHWHIYRKWNEKLFVEMYNAFENGRADKNPADFWYKGELGLFDFYIIPLAKKLKDCGVFGVSSDEYLNYAMRNRQEWEDRGQQVVREMMAAIGINRE</sequence>
<keyword evidence="2" id="KW-0812">Transmembrane</keyword>
<accession>B7S3Y1</accession>
<dbReference type="PANTHER" id="PTHR11920">
    <property type="entry name" value="GUANYLYL CYCLASE"/>
    <property type="match status" value="1"/>
</dbReference>
<dbReference type="GO" id="GO:0001653">
    <property type="term" value="F:peptide receptor activity"/>
    <property type="evidence" value="ECO:0007669"/>
    <property type="project" value="TreeGrafter"/>
</dbReference>
<feature type="domain" description="PDEase" evidence="8">
    <location>
        <begin position="442"/>
        <end position="679"/>
    </location>
</feature>
<dbReference type="GO" id="GO:0004016">
    <property type="term" value="F:adenylate cyclase activity"/>
    <property type="evidence" value="ECO:0007669"/>
    <property type="project" value="TreeGrafter"/>
</dbReference>
<dbReference type="HOGENOM" id="CLU_342730_0_0_1"/>
<keyword evidence="6" id="KW-0456">Lyase</keyword>
<dbReference type="PaxDb" id="2850-Phatrdraft1284"/>
<proteinExistence type="predicted"/>
<evidence type="ECO:0000256" key="3">
    <source>
        <dbReference type="ARBA" id="ARBA00022741"/>
    </source>
</evidence>
<gene>
    <name evidence="9" type="ORF">PHATRDRAFT_bd1284</name>
</gene>
<dbReference type="Gene3D" id="1.10.1300.10">
    <property type="entry name" value="3'5'-cyclic nucleotide phosphodiesterase, catalytic domain"/>
    <property type="match status" value="1"/>
</dbReference>
<dbReference type="eggNOG" id="KOG3689">
    <property type="taxonomic scope" value="Eukaryota"/>
</dbReference>
<dbReference type="eggNOG" id="KOG1023">
    <property type="taxonomic scope" value="Eukaryota"/>
</dbReference>
<keyword evidence="5" id="KW-0472">Membrane</keyword>
<dbReference type="KEGG" id="pti:PHATRDRAFT_bd1284"/>
<reference evidence="10" key="2">
    <citation type="submission" date="2008-08" db="EMBL/GenBank/DDBJ databases">
        <authorList>
            <consortium name="Diatom Consortium"/>
            <person name="Grigoriev I."/>
            <person name="Grimwood J."/>
            <person name="Kuo A."/>
            <person name="Otillar R.P."/>
            <person name="Salamov A."/>
            <person name="Detter J.C."/>
            <person name="Lindquist E."/>
            <person name="Shapiro H."/>
            <person name="Lucas S."/>
            <person name="Glavina del Rio T."/>
            <person name="Pitluck S."/>
            <person name="Rokhsar D."/>
            <person name="Bowler C."/>
        </authorList>
    </citation>
    <scope>GENOME REANNOTATION</scope>
    <source>
        <strain evidence="10">CCAP 1055/1</strain>
    </source>
</reference>
<dbReference type="InParanoid" id="B7S3Y1"/>
<dbReference type="GO" id="GO:0000166">
    <property type="term" value="F:nucleotide binding"/>
    <property type="evidence" value="ECO:0007669"/>
    <property type="project" value="UniProtKB-KW"/>
</dbReference>
<dbReference type="InterPro" id="IPR029787">
    <property type="entry name" value="Nucleotide_cyclase"/>
</dbReference>
<organism evidence="9 10">
    <name type="scientific">Phaeodactylum tricornutum (strain CCAP 1055/1)</name>
    <dbReference type="NCBI Taxonomy" id="556484"/>
    <lineage>
        <taxon>Eukaryota</taxon>
        <taxon>Sar</taxon>
        <taxon>Stramenopiles</taxon>
        <taxon>Ochrophyta</taxon>
        <taxon>Bacillariophyta</taxon>
        <taxon>Bacillariophyceae</taxon>
        <taxon>Bacillariophycidae</taxon>
        <taxon>Naviculales</taxon>
        <taxon>Phaeodactylaceae</taxon>
        <taxon>Phaeodactylum</taxon>
    </lineage>
</organism>
<dbReference type="OrthoDB" id="546632at2759"/>
<dbReference type="GO" id="GO:0035556">
    <property type="term" value="P:intracellular signal transduction"/>
    <property type="evidence" value="ECO:0007669"/>
    <property type="project" value="InterPro"/>
</dbReference>
<dbReference type="SMART" id="SM00471">
    <property type="entry name" value="HDc"/>
    <property type="match status" value="1"/>
</dbReference>
<dbReference type="CDD" id="cd07302">
    <property type="entry name" value="CHD"/>
    <property type="match status" value="1"/>
</dbReference>
<dbReference type="Pfam" id="PF00211">
    <property type="entry name" value="Guanylate_cyc"/>
    <property type="match status" value="1"/>
</dbReference>
<dbReference type="Gene3D" id="3.30.70.1230">
    <property type="entry name" value="Nucleotide cyclase"/>
    <property type="match status" value="1"/>
</dbReference>
<evidence type="ECO:0000256" key="5">
    <source>
        <dbReference type="ARBA" id="ARBA00023136"/>
    </source>
</evidence>
<reference evidence="9 10" key="1">
    <citation type="journal article" date="2008" name="Nature">
        <title>The Phaeodactylum genome reveals the evolutionary history of diatom genomes.</title>
        <authorList>
            <person name="Bowler C."/>
            <person name="Allen A.E."/>
            <person name="Badger J.H."/>
            <person name="Grimwood J."/>
            <person name="Jabbari K."/>
            <person name="Kuo A."/>
            <person name="Maheswari U."/>
            <person name="Martens C."/>
            <person name="Maumus F."/>
            <person name="Otillar R.P."/>
            <person name="Rayko E."/>
            <person name="Salamov A."/>
            <person name="Vandepoele K."/>
            <person name="Beszteri B."/>
            <person name="Gruber A."/>
            <person name="Heijde M."/>
            <person name="Katinka M."/>
            <person name="Mock T."/>
            <person name="Valentin K."/>
            <person name="Verret F."/>
            <person name="Berges J.A."/>
            <person name="Brownlee C."/>
            <person name="Cadoret J.P."/>
            <person name="Chiovitti A."/>
            <person name="Choi C.J."/>
            <person name="Coesel S."/>
            <person name="De Martino A."/>
            <person name="Detter J.C."/>
            <person name="Durkin C."/>
            <person name="Falciatore A."/>
            <person name="Fournet J."/>
            <person name="Haruta M."/>
            <person name="Huysman M.J."/>
            <person name="Jenkins B.D."/>
            <person name="Jiroutova K."/>
            <person name="Jorgensen R.E."/>
            <person name="Joubert Y."/>
            <person name="Kaplan A."/>
            <person name="Kroger N."/>
            <person name="Kroth P.G."/>
            <person name="La Roche J."/>
            <person name="Lindquist E."/>
            <person name="Lommer M."/>
            <person name="Martin-Jezequel V."/>
            <person name="Lopez P.J."/>
            <person name="Lucas S."/>
            <person name="Mangogna M."/>
            <person name="McGinnis K."/>
            <person name="Medlin L.K."/>
            <person name="Montsant A."/>
            <person name="Oudot-Le Secq M.P."/>
            <person name="Napoli C."/>
            <person name="Obornik M."/>
            <person name="Parker M.S."/>
            <person name="Petit J.L."/>
            <person name="Porcel B.M."/>
            <person name="Poulsen N."/>
            <person name="Robison M."/>
            <person name="Rychlewski L."/>
            <person name="Rynearson T.A."/>
            <person name="Schmutz J."/>
            <person name="Shapiro H."/>
            <person name="Siaut M."/>
            <person name="Stanley M."/>
            <person name="Sussman M.R."/>
            <person name="Taylor A.R."/>
            <person name="Vardi A."/>
            <person name="von Dassow P."/>
            <person name="Vyverman W."/>
            <person name="Willis A."/>
            <person name="Wyrwicz L.S."/>
            <person name="Rokhsar D.S."/>
            <person name="Weissenbach J."/>
            <person name="Armbrust E.V."/>
            <person name="Green B.R."/>
            <person name="Van de Peer Y."/>
            <person name="Grigoriev I.V."/>
        </authorList>
    </citation>
    <scope>NUCLEOTIDE SEQUENCE [LARGE SCALE GENOMIC DNA]</scope>
    <source>
        <strain evidence="9 10">CCAP 1055/1</strain>
    </source>
</reference>
<dbReference type="InterPro" id="IPR001054">
    <property type="entry name" value="A/G_cyclase"/>
</dbReference>
<dbReference type="AlphaFoldDB" id="B7S3Y1"/>
<dbReference type="GO" id="GO:0007168">
    <property type="term" value="P:receptor guanylyl cyclase signaling pathway"/>
    <property type="evidence" value="ECO:0007669"/>
    <property type="project" value="TreeGrafter"/>
</dbReference>
<dbReference type="InterPro" id="IPR050401">
    <property type="entry name" value="Cyclic_nucleotide_synthase"/>
</dbReference>
<dbReference type="STRING" id="556484.B7S3Y1"/>
<keyword evidence="10" id="KW-1185">Reference proteome</keyword>
<dbReference type="GO" id="GO:0005886">
    <property type="term" value="C:plasma membrane"/>
    <property type="evidence" value="ECO:0007669"/>
    <property type="project" value="TreeGrafter"/>
</dbReference>
<dbReference type="SUPFAM" id="SSF55073">
    <property type="entry name" value="Nucleotide cyclase"/>
    <property type="match status" value="1"/>
</dbReference>
<dbReference type="Proteomes" id="UP000000759">
    <property type="component" value="Unassembled WGS sequence"/>
</dbReference>
<dbReference type="Pfam" id="PF00233">
    <property type="entry name" value="PDEase_I"/>
    <property type="match status" value="1"/>
</dbReference>
<evidence type="ECO:0000256" key="4">
    <source>
        <dbReference type="ARBA" id="ARBA00022989"/>
    </source>
</evidence>
<comment type="subcellular location">
    <subcellularLocation>
        <location evidence="1">Membrane</location>
    </subcellularLocation>
</comment>
<evidence type="ECO:0008006" key="11">
    <source>
        <dbReference type="Google" id="ProtNLM"/>
    </source>
</evidence>